<reference evidence="3" key="1">
    <citation type="submission" date="2022-08" db="EMBL/GenBank/DDBJ databases">
        <authorList>
            <person name="Tistechok S."/>
            <person name="Samborskyy M."/>
            <person name="Roman I."/>
        </authorList>
    </citation>
    <scope>NUCLEOTIDE SEQUENCE</scope>
    <source>
        <strain evidence="3">DSM 103496</strain>
    </source>
</reference>
<evidence type="ECO:0000313" key="4">
    <source>
        <dbReference type="Proteomes" id="UP001141259"/>
    </source>
</evidence>
<keyword evidence="2" id="KW-0472">Membrane</keyword>
<proteinExistence type="predicted"/>
<protein>
    <submittedName>
        <fullName evidence="3">PQQ-binding-like beta-propeller repeat protein</fullName>
    </submittedName>
</protein>
<keyword evidence="2" id="KW-0812">Transmembrane</keyword>
<evidence type="ECO:0000313" key="3">
    <source>
        <dbReference type="EMBL" id="MCS7479717.1"/>
    </source>
</evidence>
<name>A0A9X3AG69_9PSEU</name>
<sequence>MGQSEQVEESALLAPESNGHTDLPEDVLAPPSADSPEPPPDLPERSFRTRGDFIAVALLVVAVLVTASLVYAFSDARATTSQTTSAPAPELPVADRLPPSLAEIWRAPSGGTQAPTWIGTVVVTGDGGDVVGRDPLTGDVRWRYSRDLPLCTITAAWDKALVSYSKGEGCSEITSLDPVSGARGPQRNGDAELGSRLLTEGSHVLTTGKKYVEVYRKDDLVRSMEYGQLRAIVNPNKQPRTGCEYGSFAVTTGKIALIERCYGSDPSDRLTVLKPNPEKSDTPEVFSSIVLAAKGARVVAVTNNRVAVVTPGSPARLTVFDADTGGLINEHPLDLPESDLAGDVPNGIVPITVSTANIYWYTGSRTIALSLEDLSPKWTVQGAIGSGSTLAGQALIPVKDGIKVLDQMTGTEIGTVPVNRKGYEGSIQSSTIGPVVLEQRGDTLVALR</sequence>
<organism evidence="3 4">
    <name type="scientific">Umezawaea endophytica</name>
    <dbReference type="NCBI Taxonomy" id="1654476"/>
    <lineage>
        <taxon>Bacteria</taxon>
        <taxon>Bacillati</taxon>
        <taxon>Actinomycetota</taxon>
        <taxon>Actinomycetes</taxon>
        <taxon>Pseudonocardiales</taxon>
        <taxon>Pseudonocardiaceae</taxon>
        <taxon>Umezawaea</taxon>
    </lineage>
</organism>
<feature type="region of interest" description="Disordered" evidence="1">
    <location>
        <begin position="1"/>
        <end position="46"/>
    </location>
</feature>
<dbReference type="Gene3D" id="2.130.10.10">
    <property type="entry name" value="YVTN repeat-like/Quinoprotein amine dehydrogenase"/>
    <property type="match status" value="2"/>
</dbReference>
<keyword evidence="2" id="KW-1133">Transmembrane helix</keyword>
<keyword evidence="4" id="KW-1185">Reference proteome</keyword>
<dbReference type="InterPro" id="IPR011047">
    <property type="entry name" value="Quinoprotein_ADH-like_sf"/>
</dbReference>
<evidence type="ECO:0000256" key="2">
    <source>
        <dbReference type="SAM" id="Phobius"/>
    </source>
</evidence>
<dbReference type="AlphaFoldDB" id="A0A9X3AG69"/>
<dbReference type="SUPFAM" id="SSF50998">
    <property type="entry name" value="Quinoprotein alcohol dehydrogenase-like"/>
    <property type="match status" value="1"/>
</dbReference>
<dbReference type="EMBL" id="JANYMP010000011">
    <property type="protein sequence ID" value="MCS7479717.1"/>
    <property type="molecule type" value="Genomic_DNA"/>
</dbReference>
<dbReference type="InterPro" id="IPR015943">
    <property type="entry name" value="WD40/YVTN_repeat-like_dom_sf"/>
</dbReference>
<gene>
    <name evidence="3" type="ORF">NZH93_22885</name>
</gene>
<comment type="caution">
    <text evidence="3">The sequence shown here is derived from an EMBL/GenBank/DDBJ whole genome shotgun (WGS) entry which is preliminary data.</text>
</comment>
<evidence type="ECO:0000256" key="1">
    <source>
        <dbReference type="SAM" id="MobiDB-lite"/>
    </source>
</evidence>
<dbReference type="RefSeq" id="WP_259625222.1">
    <property type="nucleotide sequence ID" value="NZ_JANYMP010000011.1"/>
</dbReference>
<accession>A0A9X3AG69</accession>
<feature type="transmembrane region" description="Helical" evidence="2">
    <location>
        <begin position="53"/>
        <end position="73"/>
    </location>
</feature>
<dbReference type="Proteomes" id="UP001141259">
    <property type="component" value="Unassembled WGS sequence"/>
</dbReference>